<accession>A0A8S5P8G2</accession>
<name>A0A8S5P8G2_9CAUD</name>
<proteinExistence type="predicted"/>
<evidence type="ECO:0000313" key="1">
    <source>
        <dbReference type="EMBL" id="DAE02484.1"/>
    </source>
</evidence>
<reference evidence="1" key="1">
    <citation type="journal article" date="2021" name="Proc. Natl. Acad. Sci. U.S.A.">
        <title>A Catalog of Tens of Thousands of Viruses from Human Metagenomes Reveals Hidden Associations with Chronic Diseases.</title>
        <authorList>
            <person name="Tisza M.J."/>
            <person name="Buck C.B."/>
        </authorList>
    </citation>
    <scope>NUCLEOTIDE SEQUENCE</scope>
    <source>
        <strain evidence="1">CtsUY14</strain>
    </source>
</reference>
<dbReference type="EMBL" id="BK015346">
    <property type="protein sequence ID" value="DAE02484.1"/>
    <property type="molecule type" value="Genomic_DNA"/>
</dbReference>
<sequence>MKKFYINFFSLYRVFIGNLLGSTPKLYAKYC</sequence>
<organism evidence="1">
    <name type="scientific">Siphoviridae sp. ctsUY14</name>
    <dbReference type="NCBI Taxonomy" id="2825693"/>
    <lineage>
        <taxon>Viruses</taxon>
        <taxon>Duplodnaviria</taxon>
        <taxon>Heunggongvirae</taxon>
        <taxon>Uroviricota</taxon>
        <taxon>Caudoviricetes</taxon>
    </lineage>
</organism>
<protein>
    <submittedName>
        <fullName evidence="1">Uncharacterized protein</fullName>
    </submittedName>
</protein>